<evidence type="ECO:0000256" key="7">
    <source>
        <dbReference type="ARBA" id="ARBA00047899"/>
    </source>
</evidence>
<dbReference type="PANTHER" id="PTHR47634:SF9">
    <property type="entry name" value="PROTEIN KINASE DOMAIN-CONTAINING PROTEIN-RELATED"/>
    <property type="match status" value="1"/>
</dbReference>
<dbReference type="GO" id="GO:0050684">
    <property type="term" value="P:regulation of mRNA processing"/>
    <property type="evidence" value="ECO:0007669"/>
    <property type="project" value="TreeGrafter"/>
</dbReference>
<dbReference type="PANTHER" id="PTHR47634">
    <property type="entry name" value="PROTEIN KINASE DOMAIN-CONTAINING PROTEIN-RELATED"/>
    <property type="match status" value="1"/>
</dbReference>
<evidence type="ECO:0000256" key="8">
    <source>
        <dbReference type="ARBA" id="ARBA00048679"/>
    </source>
</evidence>
<reference evidence="11" key="2">
    <citation type="submission" date="2023-05" db="EMBL/GenBank/DDBJ databases">
        <authorList>
            <consortium name="Lawrence Berkeley National Laboratory"/>
            <person name="Steindorff A."/>
            <person name="Hensen N."/>
            <person name="Bonometti L."/>
            <person name="Westerberg I."/>
            <person name="Brannstrom I.O."/>
            <person name="Guillou S."/>
            <person name="Cros-Aarteil S."/>
            <person name="Calhoun S."/>
            <person name="Haridas S."/>
            <person name="Kuo A."/>
            <person name="Mondo S."/>
            <person name="Pangilinan J."/>
            <person name="Riley R."/>
            <person name="Labutti K."/>
            <person name="Andreopoulos B."/>
            <person name="Lipzen A."/>
            <person name="Chen C."/>
            <person name="Yanf M."/>
            <person name="Daum C."/>
            <person name="Ng V."/>
            <person name="Clum A."/>
            <person name="Ohm R."/>
            <person name="Martin F."/>
            <person name="Silar P."/>
            <person name="Natvig D."/>
            <person name="Lalanne C."/>
            <person name="Gautier V."/>
            <person name="Ament-Velasquez S.L."/>
            <person name="Kruys A."/>
            <person name="Hutchinson M.I."/>
            <person name="Powell A.J."/>
            <person name="Barry K."/>
            <person name="Miller A.N."/>
            <person name="Grigoriev I.V."/>
            <person name="Debuchy R."/>
            <person name="Gladieux P."/>
            <person name="Thoren M.H."/>
            <person name="Johannesson H."/>
        </authorList>
    </citation>
    <scope>NUCLEOTIDE SEQUENCE</scope>
    <source>
        <strain evidence="11">CBS 532.94</strain>
    </source>
</reference>
<feature type="compositionally biased region" description="Acidic residues" evidence="9">
    <location>
        <begin position="423"/>
        <end position="432"/>
    </location>
</feature>
<sequence length="446" mass="50462">MAAPHESRGSRPANDWNPYSFFIHDPFLEDIQHESLYSYQPGGYHPVAIDDEFHGGRYIIRHKLGWGGFSTVWFALDIPEQCIKTANYSILMPDNDPEVRVVCYLEQRFASSQLEKPRFFAPVLDTFRHEGPNGTHNCIVTDFVGPSIEKVLETYNDHGLTLRPDTILRAAQQLLDAVAFAHQLGIAHGDISYTNVAFTCKADAECDEDLLDAMGSEPATIESKDEKGERPPNVPKQMIEPAGWPMRVQSLPQPLNLRAPESFFVDGFGYRQDLWRAGCVICAIFYQDKLCKSLGAATLFVRELISKLGPLPASWQARWESMLSADTRPEAAAEAPITETFELRRQQIISSCLNDKQNMYEQDEHTDHDFEALACLKHLMLCVLQYEPDKRVTAAEAASWIRQAWTDYRREEWERERDRESDEAGEDNDDEGQGSPAASADIAEQA</sequence>
<keyword evidence="12" id="KW-1185">Reference proteome</keyword>
<name>A0AAN7C648_9PEZI</name>
<dbReference type="SUPFAM" id="SSF56112">
    <property type="entry name" value="Protein kinase-like (PK-like)"/>
    <property type="match status" value="1"/>
</dbReference>
<evidence type="ECO:0000256" key="1">
    <source>
        <dbReference type="ARBA" id="ARBA00012513"/>
    </source>
</evidence>
<dbReference type="InterPro" id="IPR051334">
    <property type="entry name" value="SRPK"/>
</dbReference>
<protein>
    <recommendedName>
        <fullName evidence="1">non-specific serine/threonine protein kinase</fullName>
        <ecNumber evidence="1">2.7.11.1</ecNumber>
    </recommendedName>
</protein>
<feature type="compositionally biased region" description="Basic and acidic residues" evidence="9">
    <location>
        <begin position="411"/>
        <end position="422"/>
    </location>
</feature>
<organism evidence="11 12">
    <name type="scientific">Achaetomium macrosporum</name>
    <dbReference type="NCBI Taxonomy" id="79813"/>
    <lineage>
        <taxon>Eukaryota</taxon>
        <taxon>Fungi</taxon>
        <taxon>Dikarya</taxon>
        <taxon>Ascomycota</taxon>
        <taxon>Pezizomycotina</taxon>
        <taxon>Sordariomycetes</taxon>
        <taxon>Sordariomycetidae</taxon>
        <taxon>Sordariales</taxon>
        <taxon>Chaetomiaceae</taxon>
        <taxon>Achaetomium</taxon>
    </lineage>
</organism>
<dbReference type="GO" id="GO:0000245">
    <property type="term" value="P:spliceosomal complex assembly"/>
    <property type="evidence" value="ECO:0007669"/>
    <property type="project" value="TreeGrafter"/>
</dbReference>
<evidence type="ECO:0000256" key="5">
    <source>
        <dbReference type="ARBA" id="ARBA00022777"/>
    </source>
</evidence>
<keyword evidence="6" id="KW-0067">ATP-binding</keyword>
<dbReference type="InterPro" id="IPR011009">
    <property type="entry name" value="Kinase-like_dom_sf"/>
</dbReference>
<gene>
    <name evidence="11" type="ORF">C8A03DRAFT_45990</name>
</gene>
<feature type="region of interest" description="Disordered" evidence="9">
    <location>
        <begin position="411"/>
        <end position="446"/>
    </location>
</feature>
<keyword evidence="2" id="KW-0723">Serine/threonine-protein kinase</keyword>
<dbReference type="SMART" id="SM00220">
    <property type="entry name" value="S_TKc"/>
    <property type="match status" value="1"/>
</dbReference>
<dbReference type="GO" id="GO:0005524">
    <property type="term" value="F:ATP binding"/>
    <property type="evidence" value="ECO:0007669"/>
    <property type="project" value="UniProtKB-KW"/>
</dbReference>
<evidence type="ECO:0000259" key="10">
    <source>
        <dbReference type="PROSITE" id="PS50011"/>
    </source>
</evidence>
<keyword evidence="3" id="KW-0808">Transferase</keyword>
<dbReference type="EC" id="2.7.11.1" evidence="1"/>
<dbReference type="Gene3D" id="1.10.510.10">
    <property type="entry name" value="Transferase(Phosphotransferase) domain 1"/>
    <property type="match status" value="1"/>
</dbReference>
<accession>A0AAN7C648</accession>
<evidence type="ECO:0000313" key="11">
    <source>
        <dbReference type="EMBL" id="KAK4235945.1"/>
    </source>
</evidence>
<proteinExistence type="predicted"/>
<dbReference type="Proteomes" id="UP001303760">
    <property type="component" value="Unassembled WGS sequence"/>
</dbReference>
<feature type="domain" description="Protein kinase" evidence="10">
    <location>
        <begin position="58"/>
        <end position="406"/>
    </location>
</feature>
<keyword evidence="5 11" id="KW-0418">Kinase</keyword>
<dbReference type="GO" id="GO:0004674">
    <property type="term" value="F:protein serine/threonine kinase activity"/>
    <property type="evidence" value="ECO:0007669"/>
    <property type="project" value="UniProtKB-KW"/>
</dbReference>
<comment type="caution">
    <text evidence="11">The sequence shown here is derived from an EMBL/GenBank/DDBJ whole genome shotgun (WGS) entry which is preliminary data.</text>
</comment>
<evidence type="ECO:0000256" key="6">
    <source>
        <dbReference type="ARBA" id="ARBA00022840"/>
    </source>
</evidence>
<dbReference type="EMBL" id="MU860226">
    <property type="protein sequence ID" value="KAK4235945.1"/>
    <property type="molecule type" value="Genomic_DNA"/>
</dbReference>
<reference evidence="11" key="1">
    <citation type="journal article" date="2023" name="Mol. Phylogenet. Evol.">
        <title>Genome-scale phylogeny and comparative genomics of the fungal order Sordariales.</title>
        <authorList>
            <person name="Hensen N."/>
            <person name="Bonometti L."/>
            <person name="Westerberg I."/>
            <person name="Brannstrom I.O."/>
            <person name="Guillou S."/>
            <person name="Cros-Aarteil S."/>
            <person name="Calhoun S."/>
            <person name="Haridas S."/>
            <person name="Kuo A."/>
            <person name="Mondo S."/>
            <person name="Pangilinan J."/>
            <person name="Riley R."/>
            <person name="LaButti K."/>
            <person name="Andreopoulos B."/>
            <person name="Lipzen A."/>
            <person name="Chen C."/>
            <person name="Yan M."/>
            <person name="Daum C."/>
            <person name="Ng V."/>
            <person name="Clum A."/>
            <person name="Steindorff A."/>
            <person name="Ohm R.A."/>
            <person name="Martin F."/>
            <person name="Silar P."/>
            <person name="Natvig D.O."/>
            <person name="Lalanne C."/>
            <person name="Gautier V."/>
            <person name="Ament-Velasquez S.L."/>
            <person name="Kruys A."/>
            <person name="Hutchinson M.I."/>
            <person name="Powell A.J."/>
            <person name="Barry K."/>
            <person name="Miller A.N."/>
            <person name="Grigoriev I.V."/>
            <person name="Debuchy R."/>
            <person name="Gladieux P."/>
            <person name="Hiltunen Thoren M."/>
            <person name="Johannesson H."/>
        </authorList>
    </citation>
    <scope>NUCLEOTIDE SEQUENCE</scope>
    <source>
        <strain evidence="11">CBS 532.94</strain>
    </source>
</reference>
<evidence type="ECO:0000256" key="9">
    <source>
        <dbReference type="SAM" id="MobiDB-lite"/>
    </source>
</evidence>
<dbReference type="PROSITE" id="PS50011">
    <property type="entry name" value="PROTEIN_KINASE_DOM"/>
    <property type="match status" value="1"/>
</dbReference>
<evidence type="ECO:0000256" key="2">
    <source>
        <dbReference type="ARBA" id="ARBA00022527"/>
    </source>
</evidence>
<comment type="catalytic activity">
    <reaction evidence="8">
        <text>L-seryl-[protein] + ATP = O-phospho-L-seryl-[protein] + ADP + H(+)</text>
        <dbReference type="Rhea" id="RHEA:17989"/>
        <dbReference type="Rhea" id="RHEA-COMP:9863"/>
        <dbReference type="Rhea" id="RHEA-COMP:11604"/>
        <dbReference type="ChEBI" id="CHEBI:15378"/>
        <dbReference type="ChEBI" id="CHEBI:29999"/>
        <dbReference type="ChEBI" id="CHEBI:30616"/>
        <dbReference type="ChEBI" id="CHEBI:83421"/>
        <dbReference type="ChEBI" id="CHEBI:456216"/>
        <dbReference type="EC" id="2.7.11.1"/>
    </reaction>
</comment>
<evidence type="ECO:0000313" key="12">
    <source>
        <dbReference type="Proteomes" id="UP001303760"/>
    </source>
</evidence>
<evidence type="ECO:0000256" key="4">
    <source>
        <dbReference type="ARBA" id="ARBA00022741"/>
    </source>
</evidence>
<comment type="catalytic activity">
    <reaction evidence="7">
        <text>L-threonyl-[protein] + ATP = O-phospho-L-threonyl-[protein] + ADP + H(+)</text>
        <dbReference type="Rhea" id="RHEA:46608"/>
        <dbReference type="Rhea" id="RHEA-COMP:11060"/>
        <dbReference type="Rhea" id="RHEA-COMP:11605"/>
        <dbReference type="ChEBI" id="CHEBI:15378"/>
        <dbReference type="ChEBI" id="CHEBI:30013"/>
        <dbReference type="ChEBI" id="CHEBI:30616"/>
        <dbReference type="ChEBI" id="CHEBI:61977"/>
        <dbReference type="ChEBI" id="CHEBI:456216"/>
        <dbReference type="EC" id="2.7.11.1"/>
    </reaction>
</comment>
<dbReference type="InterPro" id="IPR000719">
    <property type="entry name" value="Prot_kinase_dom"/>
</dbReference>
<dbReference type="Gene3D" id="3.30.200.20">
    <property type="entry name" value="Phosphorylase Kinase, domain 1"/>
    <property type="match status" value="1"/>
</dbReference>
<keyword evidence="4" id="KW-0547">Nucleotide-binding</keyword>
<dbReference type="AlphaFoldDB" id="A0AAN7C648"/>
<evidence type="ECO:0000256" key="3">
    <source>
        <dbReference type="ARBA" id="ARBA00022679"/>
    </source>
</evidence>